<evidence type="ECO:0000313" key="2">
    <source>
        <dbReference type="Proteomes" id="UP000011566"/>
    </source>
</evidence>
<comment type="caution">
    <text evidence="1">The sequence shown here is derived from an EMBL/GenBank/DDBJ whole genome shotgun (WGS) entry which is preliminary data.</text>
</comment>
<evidence type="ECO:0000313" key="1">
    <source>
        <dbReference type="EMBL" id="EMA40578.1"/>
    </source>
</evidence>
<reference evidence="1 2" key="1">
    <citation type="journal article" date="2014" name="PLoS Genet.">
        <title>Phylogenetically driven sequencing of extremely halophilic archaea reveals strategies for static and dynamic osmo-response.</title>
        <authorList>
            <person name="Becker E.A."/>
            <person name="Seitzer P.M."/>
            <person name="Tritt A."/>
            <person name="Larsen D."/>
            <person name="Krusor M."/>
            <person name="Yao A.I."/>
            <person name="Wu D."/>
            <person name="Madern D."/>
            <person name="Eisen J.A."/>
            <person name="Darling A.E."/>
            <person name="Facciotti M.T."/>
        </authorList>
    </citation>
    <scope>NUCLEOTIDE SEQUENCE [LARGE SCALE GENOMIC DNA]</scope>
    <source>
        <strain evidence="1 2">100A6</strain>
    </source>
</reference>
<dbReference type="EMBL" id="AOMB01000010">
    <property type="protein sequence ID" value="EMA40578.1"/>
    <property type="molecule type" value="Genomic_DNA"/>
</dbReference>
<dbReference type="Proteomes" id="UP000011566">
    <property type="component" value="Unassembled WGS sequence"/>
</dbReference>
<keyword evidence="2" id="KW-1185">Reference proteome</keyword>
<proteinExistence type="predicted"/>
<dbReference type="PATRIC" id="fig|1132509.6.peg.849"/>
<name>M0M5A9_9EURY</name>
<dbReference type="eggNOG" id="ENOG502N5EN">
    <property type="taxonomic scope" value="Archaea"/>
</dbReference>
<sequence>MLVLVVVVALVGSGCVTAQPTITVESNSPAVFQGFSTSDAWGASSIQASVSLTPQATTSLGVTKLSVVTENGKSFYTTTVDAGQTSVTLPLPLGATTTVVAVNTVNGTTVGTANVSTSGTTYP</sequence>
<gene>
    <name evidence="1" type="ORF">C447_03631</name>
</gene>
<organism evidence="1 2">
    <name type="scientific">Halococcus hamelinensis 100A6</name>
    <dbReference type="NCBI Taxonomy" id="1132509"/>
    <lineage>
        <taxon>Archaea</taxon>
        <taxon>Methanobacteriati</taxon>
        <taxon>Methanobacteriota</taxon>
        <taxon>Stenosarchaea group</taxon>
        <taxon>Halobacteria</taxon>
        <taxon>Halobacteriales</taxon>
        <taxon>Halococcaceae</taxon>
        <taxon>Halococcus</taxon>
    </lineage>
</organism>
<protein>
    <submittedName>
        <fullName evidence="1">Uncharacterized protein</fullName>
    </submittedName>
</protein>
<dbReference type="OrthoDB" id="351211at2157"/>
<accession>M0M5A9</accession>
<dbReference type="AlphaFoldDB" id="M0M5A9"/>